<dbReference type="AlphaFoldDB" id="A0A2P2P3U1"/>
<protein>
    <submittedName>
        <fullName evidence="1">Uncharacterized protein</fullName>
    </submittedName>
</protein>
<organism evidence="1">
    <name type="scientific">Rhizophora mucronata</name>
    <name type="common">Asiatic mangrove</name>
    <dbReference type="NCBI Taxonomy" id="61149"/>
    <lineage>
        <taxon>Eukaryota</taxon>
        <taxon>Viridiplantae</taxon>
        <taxon>Streptophyta</taxon>
        <taxon>Embryophyta</taxon>
        <taxon>Tracheophyta</taxon>
        <taxon>Spermatophyta</taxon>
        <taxon>Magnoliopsida</taxon>
        <taxon>eudicotyledons</taxon>
        <taxon>Gunneridae</taxon>
        <taxon>Pentapetalae</taxon>
        <taxon>rosids</taxon>
        <taxon>fabids</taxon>
        <taxon>Malpighiales</taxon>
        <taxon>Rhizophoraceae</taxon>
        <taxon>Rhizophora</taxon>
    </lineage>
</organism>
<accession>A0A2P2P3U1</accession>
<reference evidence="1" key="1">
    <citation type="submission" date="2018-02" db="EMBL/GenBank/DDBJ databases">
        <title>Rhizophora mucronata_Transcriptome.</title>
        <authorList>
            <person name="Meera S.P."/>
            <person name="Sreeshan A."/>
            <person name="Augustine A."/>
        </authorList>
    </citation>
    <scope>NUCLEOTIDE SEQUENCE</scope>
    <source>
        <tissue evidence="1">Leaf</tissue>
    </source>
</reference>
<evidence type="ECO:0000313" key="1">
    <source>
        <dbReference type="EMBL" id="MBX49390.1"/>
    </source>
</evidence>
<sequence>MYSQSCSSKRIRQHLHSIKVGLFLEGSISMVTTV</sequence>
<name>A0A2P2P3U1_RHIMU</name>
<proteinExistence type="predicted"/>
<dbReference type="EMBL" id="GGEC01068906">
    <property type="protein sequence ID" value="MBX49390.1"/>
    <property type="molecule type" value="Transcribed_RNA"/>
</dbReference>